<evidence type="ECO:0000313" key="2">
    <source>
        <dbReference type="Proteomes" id="UP000028194"/>
    </source>
</evidence>
<dbReference type="STRING" id="1459636.NTE_02197"/>
<keyword evidence="2" id="KW-1185">Reference proteome</keyword>
<dbReference type="HOGENOM" id="CLU_2285138_0_0_2"/>
<name>A0A075MRW8_9ARCH</name>
<accession>A0A075MRW8</accession>
<sequence length="102" mass="11521">MKVSELCTMIQDSIRSGRYPLATETEKKFAGAIQVMLKSGTDDLKAKDIAVEVRVHDLYVVNNYVPNIQHLPGVIEAEIVDSYRMICRKIDRLDSGVQLKKL</sequence>
<reference evidence="1 2" key="1">
    <citation type="journal article" date="2014" name="PLoS ONE">
        <title>Genome Sequence of Candidatus Nitrososphaera evergladensis from Group I.1b Enriched from Everglades Soil Reveals Novel Genomic Features of the Ammonia-Oxidizing Archaea.</title>
        <authorList>
            <person name="Zhalnina K.V."/>
            <person name="Dias R."/>
            <person name="Leonard M.T."/>
            <person name="Dorr de Quadros P."/>
            <person name="Camargo F.A."/>
            <person name="Drew J.C."/>
            <person name="Farmerie W.G."/>
            <person name="Daroub S.H."/>
            <person name="Triplett E.W."/>
        </authorList>
    </citation>
    <scope>NUCLEOTIDE SEQUENCE [LARGE SCALE GENOMIC DNA]</scope>
    <source>
        <strain evidence="1 2">SR1</strain>
    </source>
</reference>
<dbReference type="KEGG" id="nev:NTE_02197"/>
<organism evidence="1 2">
    <name type="scientific">Candidatus Nitrososphaera evergladensis SR1</name>
    <dbReference type="NCBI Taxonomy" id="1459636"/>
    <lineage>
        <taxon>Archaea</taxon>
        <taxon>Nitrososphaerota</taxon>
        <taxon>Nitrososphaeria</taxon>
        <taxon>Nitrososphaerales</taxon>
        <taxon>Nitrososphaeraceae</taxon>
        <taxon>Nitrososphaera</taxon>
    </lineage>
</organism>
<gene>
    <name evidence="1" type="ORF">NTE_02197</name>
</gene>
<dbReference type="Proteomes" id="UP000028194">
    <property type="component" value="Chromosome"/>
</dbReference>
<protein>
    <submittedName>
        <fullName evidence="1">Uncharacterized protein</fullName>
    </submittedName>
</protein>
<evidence type="ECO:0000313" key="1">
    <source>
        <dbReference type="EMBL" id="AIF84251.1"/>
    </source>
</evidence>
<proteinExistence type="predicted"/>
<dbReference type="EMBL" id="CP007174">
    <property type="protein sequence ID" value="AIF84251.1"/>
    <property type="molecule type" value="Genomic_DNA"/>
</dbReference>
<dbReference type="AlphaFoldDB" id="A0A075MRW8"/>